<protein>
    <submittedName>
        <fullName evidence="2">Uncharacterized protein</fullName>
    </submittedName>
</protein>
<keyword evidence="3" id="KW-1185">Reference proteome</keyword>
<dbReference type="STRING" id="92947.BVG79_01764"/>
<accession>A0A1W6P0T0</accession>
<feature type="transmembrane region" description="Helical" evidence="1">
    <location>
        <begin position="33"/>
        <end position="53"/>
    </location>
</feature>
<proteinExistence type="predicted"/>
<dbReference type="Proteomes" id="UP000242447">
    <property type="component" value="Chromosome"/>
</dbReference>
<keyword evidence="1" id="KW-0472">Membrane</keyword>
<name>A0A1W6P0T0_9RHOB</name>
<keyword evidence="1" id="KW-0812">Transmembrane</keyword>
<evidence type="ECO:0000313" key="2">
    <source>
        <dbReference type="EMBL" id="ARO15108.1"/>
    </source>
</evidence>
<dbReference type="AlphaFoldDB" id="A0A1W6P0T0"/>
<keyword evidence="1" id="KW-1133">Transmembrane helix</keyword>
<organism evidence="2 3">
    <name type="scientific">Ketogulonicigenium robustum</name>
    <dbReference type="NCBI Taxonomy" id="92947"/>
    <lineage>
        <taxon>Bacteria</taxon>
        <taxon>Pseudomonadati</taxon>
        <taxon>Pseudomonadota</taxon>
        <taxon>Alphaproteobacteria</taxon>
        <taxon>Rhodobacterales</taxon>
        <taxon>Roseobacteraceae</taxon>
        <taxon>Ketogulonicigenium</taxon>
    </lineage>
</organism>
<gene>
    <name evidence="2" type="ORF">BVG79_01764</name>
</gene>
<dbReference type="EMBL" id="CP019937">
    <property type="protein sequence ID" value="ARO15108.1"/>
    <property type="molecule type" value="Genomic_DNA"/>
</dbReference>
<sequence length="57" mass="6455">MVFCGVYPLITLLAYIVAPITGGWPIWARNLLIAPFMVTAMVFVIIPTIQHILSRRR</sequence>
<feature type="transmembrane region" description="Helical" evidence="1">
    <location>
        <begin position="7"/>
        <end position="27"/>
    </location>
</feature>
<evidence type="ECO:0000256" key="1">
    <source>
        <dbReference type="SAM" id="Phobius"/>
    </source>
</evidence>
<reference evidence="2 3" key="1">
    <citation type="submission" date="2017-02" db="EMBL/GenBank/DDBJ databases">
        <title>Ketogulonicigenium robustum SPU B003 Genome sequencing and assembly.</title>
        <authorList>
            <person name="Li Y."/>
            <person name="Liu L."/>
            <person name="Wang C."/>
            <person name="Zhang M."/>
            <person name="Zhang T."/>
            <person name="Zhang Y."/>
        </authorList>
    </citation>
    <scope>NUCLEOTIDE SEQUENCE [LARGE SCALE GENOMIC DNA]</scope>
    <source>
        <strain evidence="2 3">SPU_B003</strain>
    </source>
</reference>
<evidence type="ECO:0000313" key="3">
    <source>
        <dbReference type="Proteomes" id="UP000242447"/>
    </source>
</evidence>
<dbReference type="KEGG" id="kro:BVG79_01764"/>